<evidence type="ECO:0000256" key="9">
    <source>
        <dbReference type="SAM" id="SignalP"/>
    </source>
</evidence>
<dbReference type="OrthoDB" id="1932925at2759"/>
<evidence type="ECO:0000313" key="13">
    <source>
        <dbReference type="Proteomes" id="UP000636709"/>
    </source>
</evidence>
<dbReference type="Pfam" id="PF13839">
    <property type="entry name" value="PC-Esterase"/>
    <property type="match status" value="1"/>
</dbReference>
<comment type="subcellular location">
    <subcellularLocation>
        <location evidence="1">Golgi apparatus membrane</location>
        <topology evidence="1">Single-pass type II membrane protein</topology>
    </subcellularLocation>
</comment>
<evidence type="ECO:0000256" key="7">
    <source>
        <dbReference type="ARBA" id="ARBA00023034"/>
    </source>
</evidence>
<keyword evidence="8" id="KW-0472">Membrane</keyword>
<evidence type="ECO:0000259" key="10">
    <source>
        <dbReference type="Pfam" id="PF13839"/>
    </source>
</evidence>
<protein>
    <recommendedName>
        <fullName evidence="14">Trichome birefringence-like N-terminal domain-containing protein</fullName>
    </recommendedName>
</protein>
<evidence type="ECO:0000256" key="5">
    <source>
        <dbReference type="ARBA" id="ARBA00022968"/>
    </source>
</evidence>
<organism evidence="12 13">
    <name type="scientific">Digitaria exilis</name>
    <dbReference type="NCBI Taxonomy" id="1010633"/>
    <lineage>
        <taxon>Eukaryota</taxon>
        <taxon>Viridiplantae</taxon>
        <taxon>Streptophyta</taxon>
        <taxon>Embryophyta</taxon>
        <taxon>Tracheophyta</taxon>
        <taxon>Spermatophyta</taxon>
        <taxon>Magnoliopsida</taxon>
        <taxon>Liliopsida</taxon>
        <taxon>Poales</taxon>
        <taxon>Poaceae</taxon>
        <taxon>PACMAD clade</taxon>
        <taxon>Panicoideae</taxon>
        <taxon>Panicodae</taxon>
        <taxon>Paniceae</taxon>
        <taxon>Anthephorinae</taxon>
        <taxon>Digitaria</taxon>
    </lineage>
</organism>
<evidence type="ECO:0000256" key="1">
    <source>
        <dbReference type="ARBA" id="ARBA00004323"/>
    </source>
</evidence>
<keyword evidence="5" id="KW-0735">Signal-anchor</keyword>
<evidence type="ECO:0000259" key="11">
    <source>
        <dbReference type="Pfam" id="PF14416"/>
    </source>
</evidence>
<proteinExistence type="inferred from homology"/>
<comment type="caution">
    <text evidence="12">The sequence shown here is derived from an EMBL/GenBank/DDBJ whole genome shotgun (WGS) entry which is preliminary data.</text>
</comment>
<gene>
    <name evidence="12" type="ORF">HU200_029952</name>
</gene>
<reference evidence="12" key="1">
    <citation type="submission" date="2020-07" db="EMBL/GenBank/DDBJ databases">
        <title>Genome sequence and genetic diversity analysis of an under-domesticated orphan crop, white fonio (Digitaria exilis).</title>
        <authorList>
            <person name="Bennetzen J.L."/>
            <person name="Chen S."/>
            <person name="Ma X."/>
            <person name="Wang X."/>
            <person name="Yssel A.E.J."/>
            <person name="Chaluvadi S.R."/>
            <person name="Johnson M."/>
            <person name="Gangashetty P."/>
            <person name="Hamidou F."/>
            <person name="Sanogo M.D."/>
            <person name="Zwaenepoel A."/>
            <person name="Wallace J."/>
            <person name="Van De Peer Y."/>
            <person name="Van Deynze A."/>
        </authorList>
    </citation>
    <scope>NUCLEOTIDE SEQUENCE</scope>
    <source>
        <tissue evidence="12">Leaves</tissue>
    </source>
</reference>
<dbReference type="Pfam" id="PF14416">
    <property type="entry name" value="PMR5N"/>
    <property type="match status" value="1"/>
</dbReference>
<dbReference type="InterPro" id="IPR029962">
    <property type="entry name" value="TBL"/>
</dbReference>
<evidence type="ECO:0000256" key="8">
    <source>
        <dbReference type="ARBA" id="ARBA00023136"/>
    </source>
</evidence>
<dbReference type="AlphaFoldDB" id="A0A835BS27"/>
<keyword evidence="7" id="KW-0333">Golgi apparatus</keyword>
<evidence type="ECO:0000313" key="12">
    <source>
        <dbReference type="EMBL" id="KAF8708578.1"/>
    </source>
</evidence>
<dbReference type="GO" id="GO:1990538">
    <property type="term" value="F:xylan O-acetyltransferase activity"/>
    <property type="evidence" value="ECO:0007669"/>
    <property type="project" value="UniProtKB-ARBA"/>
</dbReference>
<feature type="domain" description="Trichome birefringence-like C-terminal" evidence="10">
    <location>
        <begin position="94"/>
        <end position="389"/>
    </location>
</feature>
<accession>A0A835BS27</accession>
<evidence type="ECO:0000256" key="2">
    <source>
        <dbReference type="ARBA" id="ARBA00007727"/>
    </source>
</evidence>
<keyword evidence="3" id="KW-0808">Transferase</keyword>
<dbReference type="Proteomes" id="UP000636709">
    <property type="component" value="Unassembled WGS sequence"/>
</dbReference>
<dbReference type="PANTHER" id="PTHR32285:SF67">
    <property type="entry name" value="XYLAN O-ACETYLTRANSFERASE 11-RELATED"/>
    <property type="match status" value="1"/>
</dbReference>
<keyword evidence="9" id="KW-0732">Signal</keyword>
<feature type="chain" id="PRO_5032452290" description="Trichome birefringence-like N-terminal domain-containing protein" evidence="9">
    <location>
        <begin position="16"/>
        <end position="401"/>
    </location>
</feature>
<feature type="domain" description="Trichome birefringence-like N-terminal" evidence="11">
    <location>
        <begin position="40"/>
        <end position="93"/>
    </location>
</feature>
<keyword evidence="13" id="KW-1185">Reference proteome</keyword>
<evidence type="ECO:0008006" key="14">
    <source>
        <dbReference type="Google" id="ProtNLM"/>
    </source>
</evidence>
<dbReference type="GO" id="GO:0000139">
    <property type="term" value="C:Golgi membrane"/>
    <property type="evidence" value="ECO:0007669"/>
    <property type="project" value="UniProtKB-SubCell"/>
</dbReference>
<evidence type="ECO:0000256" key="4">
    <source>
        <dbReference type="ARBA" id="ARBA00022692"/>
    </source>
</evidence>
<keyword evidence="6" id="KW-1133">Transmembrane helix</keyword>
<evidence type="ECO:0000256" key="6">
    <source>
        <dbReference type="ARBA" id="ARBA00022989"/>
    </source>
</evidence>
<comment type="similarity">
    <text evidence="2">Belongs to the PC-esterase family. TBL subfamily.</text>
</comment>
<keyword evidence="4" id="KW-0812">Transmembrane</keyword>
<feature type="signal peptide" evidence="9">
    <location>
        <begin position="1"/>
        <end position="15"/>
    </location>
</feature>
<dbReference type="PANTHER" id="PTHR32285">
    <property type="entry name" value="PROTEIN TRICHOME BIREFRINGENCE-LIKE 9-RELATED"/>
    <property type="match status" value="1"/>
</dbReference>
<sequence>MKLLLAVLALVAAAASPFLLAAGQDGGGPLPFAVGAAPEGCDVGRGEWVRDETARPWYQEWECPYIQPQLTCQAHGRPDKEYQNWRWQPRGCSLPSFNATMMLEMLRGKRMLFVGDSLNRGQYVSLLCLLHRAIPDSAKSFETTDSLSIFRAKNYDATIEFYWAPLLAESNSDDAVVHRVGERVIRGAPMDKHSRFWQGAHIIVFNSYLWWTAGDKINILRGADNDMSKDIVEMKSAEAYRLVLYQVVRWLERNADPKNSRAFFVTASPTHTESITGMNNGSSAAWGDETEGGNCYNQTTPISDAAAYRSSTNQEIQRVTEEVLATSRVPVGLVNITQLSEYRRDAHTQTYKKQWSEPTKEQRADPRSYADCTHWCLPGVPDTWNELLYWKLFFPSYDQAL</sequence>
<dbReference type="InterPro" id="IPR025846">
    <property type="entry name" value="TBL_N"/>
</dbReference>
<dbReference type="InterPro" id="IPR026057">
    <property type="entry name" value="TBL_C"/>
</dbReference>
<dbReference type="EMBL" id="JACEFO010001756">
    <property type="protein sequence ID" value="KAF8708578.1"/>
    <property type="molecule type" value="Genomic_DNA"/>
</dbReference>
<name>A0A835BS27_9POAL</name>
<evidence type="ECO:0000256" key="3">
    <source>
        <dbReference type="ARBA" id="ARBA00022679"/>
    </source>
</evidence>